<evidence type="ECO:0000313" key="1">
    <source>
        <dbReference type="EMBL" id="QIB76278.1"/>
    </source>
</evidence>
<dbReference type="EMBL" id="CP048739">
    <property type="protein sequence ID" value="QIB76278.1"/>
    <property type="molecule type" value="Genomic_DNA"/>
</dbReference>
<accession>A0A6C0UTM6</accession>
<name>A0A6C0UTM6_9EURY</name>
<gene>
    <name evidence="1" type="ORF">G3I44_19640</name>
</gene>
<dbReference type="Proteomes" id="UP000465846">
    <property type="component" value="Chromosome"/>
</dbReference>
<organism evidence="1 2">
    <name type="scientific">Halogeometricum borinquense</name>
    <dbReference type="NCBI Taxonomy" id="60847"/>
    <lineage>
        <taxon>Archaea</taxon>
        <taxon>Methanobacteriati</taxon>
        <taxon>Methanobacteriota</taxon>
        <taxon>Stenosarchaea group</taxon>
        <taxon>Halobacteria</taxon>
        <taxon>Halobacteriales</taxon>
        <taxon>Haloferacaceae</taxon>
        <taxon>Halogeometricum</taxon>
    </lineage>
</organism>
<dbReference type="GeneID" id="44081663"/>
<dbReference type="AlphaFoldDB" id="A0A6C0UTM6"/>
<sequence>MSVVGALALFTGLACFYFGARELRFRRAIVRVNRRDDPAEDVTGIDDAPTAWLLPPEDRDEMPDDPSSGVSLERGVILLVFGAIACLFGLFSF</sequence>
<reference evidence="1 2" key="1">
    <citation type="submission" date="2020-02" db="EMBL/GenBank/DDBJ databases">
        <title>Whole genome sequence of Halogeometricum borinquense strain wsp4.</title>
        <authorList>
            <person name="Verma D.K."/>
            <person name="Gopal K."/>
            <person name="Prasad E.S."/>
        </authorList>
    </citation>
    <scope>NUCLEOTIDE SEQUENCE [LARGE SCALE GENOMIC DNA]</scope>
    <source>
        <strain evidence="2">wsp4</strain>
    </source>
</reference>
<dbReference type="RefSeq" id="WP_163487947.1">
    <property type="nucleotide sequence ID" value="NZ_CP048739.1"/>
</dbReference>
<proteinExistence type="predicted"/>
<protein>
    <submittedName>
        <fullName evidence="1">Uncharacterized protein</fullName>
    </submittedName>
</protein>
<evidence type="ECO:0000313" key="2">
    <source>
        <dbReference type="Proteomes" id="UP000465846"/>
    </source>
</evidence>